<organism evidence="2 3">
    <name type="scientific">Photobacterium galatheae</name>
    <dbReference type="NCBI Taxonomy" id="1654360"/>
    <lineage>
        <taxon>Bacteria</taxon>
        <taxon>Pseudomonadati</taxon>
        <taxon>Pseudomonadota</taxon>
        <taxon>Gammaproteobacteria</taxon>
        <taxon>Vibrionales</taxon>
        <taxon>Vibrionaceae</taxon>
        <taxon>Photobacterium</taxon>
    </lineage>
</organism>
<dbReference type="RefSeq" id="WP_051642104.1">
    <property type="nucleotide sequence ID" value="NZ_JAGSGC010000004.1"/>
</dbReference>
<protein>
    <recommendedName>
        <fullName evidence="1">HNH nuclease domain-containing protein</fullName>
    </recommendedName>
</protein>
<dbReference type="EMBL" id="JMIB01000027">
    <property type="protein sequence ID" value="KDM90948.1"/>
    <property type="molecule type" value="Genomic_DNA"/>
</dbReference>
<accession>A0A066RU82</accession>
<comment type="caution">
    <text evidence="2">The sequence shown here is derived from an EMBL/GenBank/DDBJ whole genome shotgun (WGS) entry which is preliminary data.</text>
</comment>
<dbReference type="OrthoDB" id="9793236at2"/>
<dbReference type="InterPro" id="IPR002711">
    <property type="entry name" value="HNH"/>
</dbReference>
<dbReference type="GO" id="GO:0008270">
    <property type="term" value="F:zinc ion binding"/>
    <property type="evidence" value="ECO:0007669"/>
    <property type="project" value="InterPro"/>
</dbReference>
<dbReference type="PANTHER" id="PTHR39639">
    <property type="entry name" value="CHROMOSOME 16, WHOLE GENOME SHOTGUN SEQUENCE"/>
    <property type="match status" value="1"/>
</dbReference>
<dbReference type="Pfam" id="PF01844">
    <property type="entry name" value="HNH"/>
    <property type="match status" value="1"/>
</dbReference>
<dbReference type="Pfam" id="PF03235">
    <property type="entry name" value="GmrSD_N"/>
    <property type="match status" value="1"/>
</dbReference>
<dbReference type="SMART" id="SM00507">
    <property type="entry name" value="HNHc"/>
    <property type="match status" value="1"/>
</dbReference>
<dbReference type="InterPro" id="IPR003615">
    <property type="entry name" value="HNH_nuc"/>
</dbReference>
<dbReference type="InterPro" id="IPR004919">
    <property type="entry name" value="GmrSD_N"/>
</dbReference>
<proteinExistence type="predicted"/>
<sequence length="414" mass="46877">MQYVKADESVRNLVENYRGGELILSPSFQRGYVWSAKQATKLIESILMSIPIPSIYLYEILDNSDKTVREVIDGKQRLTSIIYFVLDKSPWQGGKKFRLQSKYPELNGKTFATLTVEQKKKIYGTKLRTIEIPSSIDPKMKYTLFERVNVGSVALNAQEIRNCISRGALNDWLNATAASLICTRLMGDIGKNTRMERQDALLRMCCLYSEWNGQGDLPDMSKSRLDKFMRKHAGLTEKDMEPMFKSVTTSLKRALTIFGDDAFKTHLGFDARALVSTCVWLMLQNDLVTHNGLADRLKEGFELSKSDPDFRSASTRVKASAIFSYLSACLNEQAVRLDPVRRFSRAFAQKLFFESQDKSCAICSNQIHSFDDCDVDHRIPWALGGRTHADNAQLTHGRCNRQKGIRVGFNGSSL</sequence>
<dbReference type="PANTHER" id="PTHR39639:SF1">
    <property type="entry name" value="DUF262 DOMAIN-CONTAINING PROTEIN"/>
    <property type="match status" value="1"/>
</dbReference>
<gene>
    <name evidence="2" type="ORF">EA58_14430</name>
</gene>
<dbReference type="STRING" id="1654360.EA58_14430"/>
<evidence type="ECO:0000313" key="2">
    <source>
        <dbReference type="EMBL" id="KDM90948.1"/>
    </source>
</evidence>
<dbReference type="GO" id="GO:0003676">
    <property type="term" value="F:nucleic acid binding"/>
    <property type="evidence" value="ECO:0007669"/>
    <property type="project" value="InterPro"/>
</dbReference>
<dbReference type="CDD" id="cd00085">
    <property type="entry name" value="HNHc"/>
    <property type="match status" value="1"/>
</dbReference>
<name>A0A066RU82_9GAMM</name>
<dbReference type="GO" id="GO:0004519">
    <property type="term" value="F:endonuclease activity"/>
    <property type="evidence" value="ECO:0007669"/>
    <property type="project" value="InterPro"/>
</dbReference>
<feature type="domain" description="HNH nuclease" evidence="1">
    <location>
        <begin position="348"/>
        <end position="401"/>
    </location>
</feature>
<reference evidence="2 3" key="1">
    <citation type="submission" date="2014-04" db="EMBL/GenBank/DDBJ databases">
        <title>Draft genome sequence of Photobacterium halotolerans S2753: a solonamide, ngercheumicin and holomycin producer.</title>
        <authorList>
            <person name="Machado H.R."/>
            <person name="Gram L."/>
        </authorList>
    </citation>
    <scope>NUCLEOTIDE SEQUENCE [LARGE SCALE GENOMIC DNA]</scope>
    <source>
        <strain evidence="2 3">S2753</strain>
    </source>
</reference>
<dbReference type="Proteomes" id="UP000027192">
    <property type="component" value="Unassembled WGS sequence"/>
</dbReference>
<evidence type="ECO:0000259" key="1">
    <source>
        <dbReference type="SMART" id="SM00507"/>
    </source>
</evidence>
<keyword evidence="3" id="KW-1185">Reference proteome</keyword>
<dbReference type="Gene3D" id="1.10.30.50">
    <property type="match status" value="1"/>
</dbReference>
<evidence type="ECO:0000313" key="3">
    <source>
        <dbReference type="Proteomes" id="UP000027192"/>
    </source>
</evidence>
<dbReference type="AlphaFoldDB" id="A0A066RU82"/>